<accession>A0ABX1ZM96</accession>
<reference evidence="1 2" key="1">
    <citation type="submission" date="2019-10" db="EMBL/GenBank/DDBJ databases">
        <title>Description of Paenibacillus pedi sp. nov.</title>
        <authorList>
            <person name="Carlier A."/>
            <person name="Qi S."/>
        </authorList>
    </citation>
    <scope>NUCLEOTIDE SEQUENCE [LARGE SCALE GENOMIC DNA]</scope>
    <source>
        <strain evidence="1 2">LMG 31457</strain>
    </source>
</reference>
<organism evidence="1 2">
    <name type="scientific">Paenibacillus planticolens</name>
    <dbReference type="NCBI Taxonomy" id="2654976"/>
    <lineage>
        <taxon>Bacteria</taxon>
        <taxon>Bacillati</taxon>
        <taxon>Bacillota</taxon>
        <taxon>Bacilli</taxon>
        <taxon>Bacillales</taxon>
        <taxon>Paenibacillaceae</taxon>
        <taxon>Paenibacillus</taxon>
    </lineage>
</organism>
<comment type="caution">
    <text evidence="1">The sequence shown here is derived from an EMBL/GenBank/DDBJ whole genome shotgun (WGS) entry which is preliminary data.</text>
</comment>
<evidence type="ECO:0000313" key="2">
    <source>
        <dbReference type="Proteomes" id="UP000618579"/>
    </source>
</evidence>
<dbReference type="EMBL" id="WHNZ01000029">
    <property type="protein sequence ID" value="NOV01187.1"/>
    <property type="molecule type" value="Genomic_DNA"/>
</dbReference>
<protein>
    <submittedName>
        <fullName evidence="1">Uncharacterized protein</fullName>
    </submittedName>
</protein>
<gene>
    <name evidence="1" type="ORF">GC097_14310</name>
</gene>
<name>A0ABX1ZM96_9BACL</name>
<evidence type="ECO:0000313" key="1">
    <source>
        <dbReference type="EMBL" id="NOV01187.1"/>
    </source>
</evidence>
<sequence>MHVLKIIIYNCRTHTTFVISRHLLRNHIILPTKAIVKPHTDTSLSPIMVLICYSQLSSIRDYLNREPFSDVIPNECSTF</sequence>
<dbReference type="Proteomes" id="UP000618579">
    <property type="component" value="Unassembled WGS sequence"/>
</dbReference>
<proteinExistence type="predicted"/>
<keyword evidence="2" id="KW-1185">Reference proteome</keyword>